<dbReference type="STRING" id="28087.Lsai_1337"/>
<keyword evidence="2" id="KW-0489">Methyltransferase</keyword>
<dbReference type="PATRIC" id="fig|28087.4.peg.1429"/>
<protein>
    <submittedName>
        <fullName evidence="2">Bifunctional 3-demethylubiquinone-9 3-methyltransferase/ 2-octaprenyl-6-hydroxy phenol methylase</fullName>
    </submittedName>
</protein>
<keyword evidence="1" id="KW-1133">Transmembrane helix</keyword>
<evidence type="ECO:0000313" key="2">
    <source>
        <dbReference type="EMBL" id="KTD58730.1"/>
    </source>
</evidence>
<dbReference type="AlphaFoldDB" id="A0A0W0YPB5"/>
<dbReference type="PANTHER" id="PTHR43861:SF6">
    <property type="entry name" value="METHYLTRANSFERASE TYPE 11"/>
    <property type="match status" value="1"/>
</dbReference>
<evidence type="ECO:0000256" key="1">
    <source>
        <dbReference type="SAM" id="Phobius"/>
    </source>
</evidence>
<comment type="caution">
    <text evidence="2">The sequence shown here is derived from an EMBL/GenBank/DDBJ whole genome shotgun (WGS) entry which is preliminary data.</text>
</comment>
<name>A0A0W0YPB5_9GAMM</name>
<dbReference type="Pfam" id="PF13489">
    <property type="entry name" value="Methyltransf_23"/>
    <property type="match status" value="1"/>
</dbReference>
<dbReference type="EMBL" id="LNYV01000013">
    <property type="protein sequence ID" value="KTD58730.1"/>
    <property type="molecule type" value="Genomic_DNA"/>
</dbReference>
<dbReference type="PANTHER" id="PTHR43861">
    <property type="entry name" value="TRANS-ACONITATE 2-METHYLTRANSFERASE-RELATED"/>
    <property type="match status" value="1"/>
</dbReference>
<keyword evidence="1" id="KW-0812">Transmembrane</keyword>
<dbReference type="Gene3D" id="3.40.50.150">
    <property type="entry name" value="Vaccinia Virus protein VP39"/>
    <property type="match status" value="1"/>
</dbReference>
<keyword evidence="2" id="KW-0830">Ubiquinone</keyword>
<dbReference type="GO" id="GO:0032259">
    <property type="term" value="P:methylation"/>
    <property type="evidence" value="ECO:0007669"/>
    <property type="project" value="UniProtKB-KW"/>
</dbReference>
<evidence type="ECO:0000313" key="3">
    <source>
        <dbReference type="Proteomes" id="UP000054621"/>
    </source>
</evidence>
<dbReference type="OrthoDB" id="5633170at2"/>
<accession>A0A0W0YPB5</accession>
<feature type="transmembrane region" description="Helical" evidence="1">
    <location>
        <begin position="256"/>
        <end position="275"/>
    </location>
</feature>
<gene>
    <name evidence="2" type="ORF">Lsai_1337</name>
</gene>
<dbReference type="RefSeq" id="WP_035906545.1">
    <property type="nucleotide sequence ID" value="NZ_CAAAJE010000035.1"/>
</dbReference>
<dbReference type="InterPro" id="IPR029063">
    <property type="entry name" value="SAM-dependent_MTases_sf"/>
</dbReference>
<keyword evidence="2" id="KW-0808">Transferase</keyword>
<organism evidence="2 3">
    <name type="scientific">Legionella sainthelensi</name>
    <dbReference type="NCBI Taxonomy" id="28087"/>
    <lineage>
        <taxon>Bacteria</taxon>
        <taxon>Pseudomonadati</taxon>
        <taxon>Pseudomonadota</taxon>
        <taxon>Gammaproteobacteria</taxon>
        <taxon>Legionellales</taxon>
        <taxon>Legionellaceae</taxon>
        <taxon>Legionella</taxon>
    </lineage>
</organism>
<keyword evidence="1" id="KW-0472">Membrane</keyword>
<dbReference type="CDD" id="cd02440">
    <property type="entry name" value="AdoMet_MTases"/>
    <property type="match status" value="1"/>
</dbReference>
<dbReference type="GO" id="GO:0008168">
    <property type="term" value="F:methyltransferase activity"/>
    <property type="evidence" value="ECO:0007669"/>
    <property type="project" value="UniProtKB-KW"/>
</dbReference>
<reference evidence="2 3" key="1">
    <citation type="submission" date="2015-11" db="EMBL/GenBank/DDBJ databases">
        <title>Genomic analysis of 38 Legionella species identifies large and diverse effector repertoires.</title>
        <authorList>
            <person name="Burstein D."/>
            <person name="Amaro F."/>
            <person name="Zusman T."/>
            <person name="Lifshitz Z."/>
            <person name="Cohen O."/>
            <person name="Gilbert J.A."/>
            <person name="Pupko T."/>
            <person name="Shuman H.A."/>
            <person name="Segal G."/>
        </authorList>
    </citation>
    <scope>NUCLEOTIDE SEQUENCE [LARGE SCALE GENOMIC DNA]</scope>
    <source>
        <strain evidence="2 3">Mt.St.Helens-4</strain>
    </source>
</reference>
<sequence length="287" mass="33550">MKCCNCDRLMNQGLDFWHWKCNYCKYESSNLDSGINEIKKHLLINENERANGLKILRDSNFRVLIRWILRQLPEGKHTLLEVGAGHGWFIKIASEYFHVLGVEPDNQVLQDALPPNCSLIEGYFPEVLENHQRFDVIVFNDVFEHIIDVKKIITDCKMHLNKNGLLVLNLPSSLGFFYRIAKLLKHCGFSGPFERLWQKDFPSPHLHYFAPKNLIPLVEKNGFETIFMDHLPSIRKTGLYNRISHVNNQNKSPNKIIIFFMYLMVLLAIPLLKLFKSDIVVLIFRKE</sequence>
<dbReference type="Proteomes" id="UP000054621">
    <property type="component" value="Unassembled WGS sequence"/>
</dbReference>
<proteinExistence type="predicted"/>
<dbReference type="eggNOG" id="COG2227">
    <property type="taxonomic scope" value="Bacteria"/>
</dbReference>
<dbReference type="SUPFAM" id="SSF53335">
    <property type="entry name" value="S-adenosyl-L-methionine-dependent methyltransferases"/>
    <property type="match status" value="1"/>
</dbReference>